<dbReference type="PROSITE" id="PS50927">
    <property type="entry name" value="BULB_LECTIN"/>
    <property type="match status" value="1"/>
</dbReference>
<evidence type="ECO:0000259" key="2">
    <source>
        <dbReference type="PROSITE" id="PS50927"/>
    </source>
</evidence>
<keyword evidence="4" id="KW-1185">Reference proteome</keyword>
<evidence type="ECO:0000313" key="3">
    <source>
        <dbReference type="EMBL" id="PIA39902.1"/>
    </source>
</evidence>
<dbReference type="EMBL" id="KZ305043">
    <property type="protein sequence ID" value="PIA39902.1"/>
    <property type="molecule type" value="Genomic_DNA"/>
</dbReference>
<dbReference type="InParanoid" id="A0A2G5D8U1"/>
<name>A0A2G5D8U1_AQUCA</name>
<feature type="chain" id="PRO_5013915522" description="Bulb-type lectin domain-containing protein" evidence="1">
    <location>
        <begin position="25"/>
        <end position="139"/>
    </location>
</feature>
<dbReference type="SUPFAM" id="SSF51110">
    <property type="entry name" value="alpha-D-mannose-specific plant lectins"/>
    <property type="match status" value="1"/>
</dbReference>
<evidence type="ECO:0000256" key="1">
    <source>
        <dbReference type="SAM" id="SignalP"/>
    </source>
</evidence>
<sequence length="139" mass="15023">MATKFNISSALLLIALVFINSAIAEDILFSRETLNGGEFIENGPYRFIMQTDCNLVLYNGNRVLWNSATNGRGTSCRATMQADGNLVILSGTTVVWSSGSARGPNDYRLIIQSDGNVVIYGAALWATGTNTNGRARKLL</sequence>
<dbReference type="OrthoDB" id="758731at2759"/>
<dbReference type="InterPro" id="IPR001480">
    <property type="entry name" value="Bulb-type_lectin_dom"/>
</dbReference>
<dbReference type="InterPro" id="IPR036426">
    <property type="entry name" value="Bulb-type_lectin_dom_sf"/>
</dbReference>
<proteinExistence type="predicted"/>
<protein>
    <recommendedName>
        <fullName evidence="2">Bulb-type lectin domain-containing protein</fullName>
    </recommendedName>
</protein>
<gene>
    <name evidence="3" type="ORF">AQUCO_02600390v1</name>
</gene>
<evidence type="ECO:0000313" key="4">
    <source>
        <dbReference type="Proteomes" id="UP000230069"/>
    </source>
</evidence>
<organism evidence="3 4">
    <name type="scientific">Aquilegia coerulea</name>
    <name type="common">Rocky mountain columbine</name>
    <dbReference type="NCBI Taxonomy" id="218851"/>
    <lineage>
        <taxon>Eukaryota</taxon>
        <taxon>Viridiplantae</taxon>
        <taxon>Streptophyta</taxon>
        <taxon>Embryophyta</taxon>
        <taxon>Tracheophyta</taxon>
        <taxon>Spermatophyta</taxon>
        <taxon>Magnoliopsida</taxon>
        <taxon>Ranunculales</taxon>
        <taxon>Ranunculaceae</taxon>
        <taxon>Thalictroideae</taxon>
        <taxon>Aquilegia</taxon>
    </lineage>
</organism>
<dbReference type="Gene3D" id="2.90.10.10">
    <property type="entry name" value="Bulb-type lectin domain"/>
    <property type="match status" value="1"/>
</dbReference>
<dbReference type="AlphaFoldDB" id="A0A2G5D8U1"/>
<feature type="domain" description="Bulb-type lectin" evidence="2">
    <location>
        <begin position="25"/>
        <end position="132"/>
    </location>
</feature>
<keyword evidence="1" id="KW-0732">Signal</keyword>
<accession>A0A2G5D8U1</accession>
<dbReference type="Proteomes" id="UP000230069">
    <property type="component" value="Unassembled WGS sequence"/>
</dbReference>
<reference evidence="3 4" key="1">
    <citation type="submission" date="2017-09" db="EMBL/GenBank/DDBJ databases">
        <title>WGS assembly of Aquilegia coerulea Goldsmith.</title>
        <authorList>
            <person name="Hodges S."/>
            <person name="Kramer E."/>
            <person name="Nordborg M."/>
            <person name="Tomkins J."/>
            <person name="Borevitz J."/>
            <person name="Derieg N."/>
            <person name="Yan J."/>
            <person name="Mihaltcheva S."/>
            <person name="Hayes R.D."/>
            <person name="Rokhsar D."/>
        </authorList>
    </citation>
    <scope>NUCLEOTIDE SEQUENCE [LARGE SCALE GENOMIC DNA]</scope>
    <source>
        <strain evidence="4">cv. Goldsmith</strain>
    </source>
</reference>
<dbReference type="SMART" id="SM00108">
    <property type="entry name" value="B_lectin"/>
    <property type="match status" value="1"/>
</dbReference>
<dbReference type="CDD" id="cd00028">
    <property type="entry name" value="B_lectin"/>
    <property type="match status" value="1"/>
</dbReference>
<feature type="signal peptide" evidence="1">
    <location>
        <begin position="1"/>
        <end position="24"/>
    </location>
</feature>